<feature type="binding site" evidence="12">
    <location>
        <position position="668"/>
    </location>
    <ligand>
        <name>ATP</name>
        <dbReference type="ChEBI" id="CHEBI:30616"/>
    </ligand>
</feature>
<evidence type="ECO:0000256" key="4">
    <source>
        <dbReference type="ARBA" id="ARBA00022527"/>
    </source>
</evidence>
<accession>A0A3L6RUM1</accession>
<evidence type="ECO:0000256" key="7">
    <source>
        <dbReference type="ARBA" id="ARBA00022777"/>
    </source>
</evidence>
<feature type="domain" description="Protein kinase" evidence="14">
    <location>
        <begin position="640"/>
        <end position="877"/>
    </location>
</feature>
<dbReference type="PANTHER" id="PTHR44329">
    <property type="entry name" value="SERINE/THREONINE-PROTEIN KINASE TNNI3K-RELATED"/>
    <property type="match status" value="1"/>
</dbReference>
<evidence type="ECO:0000259" key="14">
    <source>
        <dbReference type="PROSITE" id="PS50011"/>
    </source>
</evidence>
<keyword evidence="9" id="KW-0472">Membrane</keyword>
<reference evidence="16" key="1">
    <citation type="journal article" date="2019" name="Nat. Commun.">
        <title>The genome of broomcorn millet.</title>
        <authorList>
            <person name="Zou C."/>
            <person name="Miki D."/>
            <person name="Li D."/>
            <person name="Tang Q."/>
            <person name="Xiao L."/>
            <person name="Rajput S."/>
            <person name="Deng P."/>
            <person name="Jia W."/>
            <person name="Huang R."/>
            <person name="Zhang M."/>
            <person name="Sun Y."/>
            <person name="Hu J."/>
            <person name="Fu X."/>
            <person name="Schnable P.S."/>
            <person name="Li F."/>
            <person name="Zhang H."/>
            <person name="Feng B."/>
            <person name="Zhu X."/>
            <person name="Liu R."/>
            <person name="Schnable J.C."/>
            <person name="Zhu J.-K."/>
            <person name="Zhang H."/>
        </authorList>
    </citation>
    <scope>NUCLEOTIDE SEQUENCE [LARGE SCALE GENOMIC DNA]</scope>
</reference>
<evidence type="ECO:0000256" key="8">
    <source>
        <dbReference type="ARBA" id="ARBA00022840"/>
    </source>
</evidence>
<dbReference type="PRINTS" id="PR00109">
    <property type="entry name" value="TYRKINASE"/>
</dbReference>
<comment type="catalytic activity">
    <reaction evidence="10">
        <text>L-threonyl-[protein] + ATP = O-phospho-L-threonyl-[protein] + ADP + H(+)</text>
        <dbReference type="Rhea" id="RHEA:46608"/>
        <dbReference type="Rhea" id="RHEA-COMP:11060"/>
        <dbReference type="Rhea" id="RHEA-COMP:11605"/>
        <dbReference type="ChEBI" id="CHEBI:15378"/>
        <dbReference type="ChEBI" id="CHEBI:30013"/>
        <dbReference type="ChEBI" id="CHEBI:30616"/>
        <dbReference type="ChEBI" id="CHEBI:61977"/>
        <dbReference type="ChEBI" id="CHEBI:456216"/>
        <dbReference type="EC" id="2.7.11.1"/>
    </reaction>
</comment>
<dbReference type="InterPro" id="IPR017441">
    <property type="entry name" value="Protein_kinase_ATP_BS"/>
</dbReference>
<dbReference type="STRING" id="4540.A0A3L6RUM1"/>
<dbReference type="EMBL" id="PQIB02000007">
    <property type="protein sequence ID" value="RLN09479.1"/>
    <property type="molecule type" value="Genomic_DNA"/>
</dbReference>
<dbReference type="InterPro" id="IPR055164">
    <property type="entry name" value="EDR1/CTR1/ARMC3-like_pept-like"/>
</dbReference>
<dbReference type="Gene3D" id="1.10.510.10">
    <property type="entry name" value="Transferase(Phosphotransferase) domain 1"/>
    <property type="match status" value="1"/>
</dbReference>
<dbReference type="AlphaFoldDB" id="A0A3L6RUM1"/>
<evidence type="ECO:0000256" key="13">
    <source>
        <dbReference type="SAM" id="MobiDB-lite"/>
    </source>
</evidence>
<keyword evidence="6 12" id="KW-0547">Nucleotide-binding</keyword>
<dbReference type="Pfam" id="PF14381">
    <property type="entry name" value="EDR1_CTR1_ARMC3_pept"/>
    <property type="match status" value="2"/>
</dbReference>
<evidence type="ECO:0000256" key="5">
    <source>
        <dbReference type="ARBA" id="ARBA00022679"/>
    </source>
</evidence>
<dbReference type="InterPro" id="IPR008271">
    <property type="entry name" value="Ser/Thr_kinase_AS"/>
</dbReference>
<dbReference type="InterPro" id="IPR001245">
    <property type="entry name" value="Ser-Thr/Tyr_kinase_cat_dom"/>
</dbReference>
<dbReference type="GO" id="GO:0005524">
    <property type="term" value="F:ATP binding"/>
    <property type="evidence" value="ECO:0007669"/>
    <property type="project" value="UniProtKB-UniRule"/>
</dbReference>
<comment type="similarity">
    <text evidence="2">Belongs to the protein kinase superfamily. TKL Ser/Thr protein kinase family. RAF subfamily.</text>
</comment>
<dbReference type="InterPro" id="IPR011009">
    <property type="entry name" value="Kinase-like_dom_sf"/>
</dbReference>
<dbReference type="SMART" id="SM00220">
    <property type="entry name" value="S_TKc"/>
    <property type="match status" value="1"/>
</dbReference>
<keyword evidence="8 12" id="KW-0067">ATP-binding</keyword>
<organism evidence="15 16">
    <name type="scientific">Panicum miliaceum</name>
    <name type="common">Proso millet</name>
    <name type="synonym">Broomcorn millet</name>
    <dbReference type="NCBI Taxonomy" id="4540"/>
    <lineage>
        <taxon>Eukaryota</taxon>
        <taxon>Viridiplantae</taxon>
        <taxon>Streptophyta</taxon>
        <taxon>Embryophyta</taxon>
        <taxon>Tracheophyta</taxon>
        <taxon>Spermatophyta</taxon>
        <taxon>Magnoliopsida</taxon>
        <taxon>Liliopsida</taxon>
        <taxon>Poales</taxon>
        <taxon>Poaceae</taxon>
        <taxon>PACMAD clade</taxon>
        <taxon>Panicoideae</taxon>
        <taxon>Panicodae</taxon>
        <taxon>Paniceae</taxon>
        <taxon>Panicinae</taxon>
        <taxon>Panicum</taxon>
        <taxon>Panicum sect. Panicum</taxon>
    </lineage>
</organism>
<dbReference type="PROSITE" id="PS00107">
    <property type="entry name" value="PROTEIN_KINASE_ATP"/>
    <property type="match status" value="1"/>
</dbReference>
<dbReference type="GO" id="GO:0004674">
    <property type="term" value="F:protein serine/threonine kinase activity"/>
    <property type="evidence" value="ECO:0007669"/>
    <property type="project" value="UniProtKB-KW"/>
</dbReference>
<dbReference type="PROSITE" id="PS50011">
    <property type="entry name" value="PROTEIN_KINASE_DOM"/>
    <property type="match status" value="1"/>
</dbReference>
<evidence type="ECO:0000256" key="12">
    <source>
        <dbReference type="PROSITE-ProRule" id="PRU10141"/>
    </source>
</evidence>
<evidence type="ECO:0000256" key="3">
    <source>
        <dbReference type="ARBA" id="ARBA00012513"/>
    </source>
</evidence>
<dbReference type="SUPFAM" id="SSF56112">
    <property type="entry name" value="Protein kinase-like (PK-like)"/>
    <property type="match status" value="1"/>
</dbReference>
<dbReference type="OrthoDB" id="7537227at2759"/>
<dbReference type="GO" id="GO:0016020">
    <property type="term" value="C:membrane"/>
    <property type="evidence" value="ECO:0007669"/>
    <property type="project" value="UniProtKB-SubCell"/>
</dbReference>
<keyword evidence="4" id="KW-0723">Serine/threonine-protein kinase</keyword>
<dbReference type="PROSITE" id="PS00108">
    <property type="entry name" value="PROTEIN_KINASE_ST"/>
    <property type="match status" value="1"/>
</dbReference>
<protein>
    <recommendedName>
        <fullName evidence="3">non-specific serine/threonine protein kinase</fullName>
        <ecNumber evidence="3">2.7.11.1</ecNumber>
    </recommendedName>
</protein>
<evidence type="ECO:0000256" key="2">
    <source>
        <dbReference type="ARBA" id="ARBA00010507"/>
    </source>
</evidence>
<keyword evidence="5" id="KW-0808">Transferase</keyword>
<dbReference type="PANTHER" id="PTHR44329:SF302">
    <property type="entry name" value="SERINE_THREONINE-PROTEIN KINASE SIS8-RELATED"/>
    <property type="match status" value="1"/>
</dbReference>
<keyword evidence="16" id="KW-1185">Reference proteome</keyword>
<dbReference type="Proteomes" id="UP000275267">
    <property type="component" value="Unassembled WGS sequence"/>
</dbReference>
<feature type="region of interest" description="Disordered" evidence="13">
    <location>
        <begin position="15"/>
        <end position="70"/>
    </location>
</feature>
<evidence type="ECO:0000256" key="11">
    <source>
        <dbReference type="ARBA" id="ARBA00048679"/>
    </source>
</evidence>
<comment type="catalytic activity">
    <reaction evidence="11">
        <text>L-seryl-[protein] + ATP = O-phospho-L-seryl-[protein] + ADP + H(+)</text>
        <dbReference type="Rhea" id="RHEA:17989"/>
        <dbReference type="Rhea" id="RHEA-COMP:9863"/>
        <dbReference type="Rhea" id="RHEA-COMP:11604"/>
        <dbReference type="ChEBI" id="CHEBI:15378"/>
        <dbReference type="ChEBI" id="CHEBI:29999"/>
        <dbReference type="ChEBI" id="CHEBI:30616"/>
        <dbReference type="ChEBI" id="CHEBI:83421"/>
        <dbReference type="ChEBI" id="CHEBI:456216"/>
        <dbReference type="EC" id="2.7.11.1"/>
    </reaction>
</comment>
<comment type="subcellular location">
    <subcellularLocation>
        <location evidence="1">Membrane</location>
    </subcellularLocation>
</comment>
<proteinExistence type="inferred from homology"/>
<dbReference type="FunFam" id="3.30.200.20:FF:000060">
    <property type="entry name" value="Serine/threonine-protein kinase isoform 1"/>
    <property type="match status" value="1"/>
</dbReference>
<evidence type="ECO:0000256" key="6">
    <source>
        <dbReference type="ARBA" id="ARBA00022741"/>
    </source>
</evidence>
<evidence type="ECO:0000256" key="9">
    <source>
        <dbReference type="ARBA" id="ARBA00023136"/>
    </source>
</evidence>
<dbReference type="FunFam" id="1.10.510.10:FF:000476">
    <property type="entry name" value="PAS domain-containing protein tyrosine kinase family protein"/>
    <property type="match status" value="1"/>
</dbReference>
<comment type="caution">
    <text evidence="15">The sequence shown here is derived from an EMBL/GenBank/DDBJ whole genome shotgun (WGS) entry which is preliminary data.</text>
</comment>
<evidence type="ECO:0000313" key="15">
    <source>
        <dbReference type="EMBL" id="RLN09479.1"/>
    </source>
</evidence>
<dbReference type="Gene3D" id="3.30.200.20">
    <property type="entry name" value="Phosphorylase Kinase, domain 1"/>
    <property type="match status" value="1"/>
</dbReference>
<evidence type="ECO:0000256" key="10">
    <source>
        <dbReference type="ARBA" id="ARBA00047899"/>
    </source>
</evidence>
<dbReference type="InterPro" id="IPR051681">
    <property type="entry name" value="Ser/Thr_Kinases-Pseudokinases"/>
</dbReference>
<keyword evidence="7 15" id="KW-0418">Kinase</keyword>
<sequence length="877" mass="94864">MSRMKHLLRKLHLAGGAPAGGAGAAPDHHRPRHRRSGHPASAATATPPPPLVVAAAGAPEPPEPAGATPAAAASAAVAAVPAAGEPRGLEAEAATTRLEEDYQVRLALAISASDHAGLVDADSVQIRAAELISLGGAAAGAAHDRSPAEALSARYWNHSVVNYDEQLPDGFYDVCGAQLHPGFQAKFPSLGYLRAVPPGRDVAFLAVLVDRERDPALKRLEDRAAAVAVQVRAQHGGAASAELAQKIAGVVVNAMGGLVEDADGMNREWSIKSRELSLQLNTVVLPLGSLRVGLSRHRSLLFKVTLRVGNCKLQLQEFIAVLRIQALSGGWLLTALQSVVVERDDKVLADRVDLPCKLVKGICYTGTDEGAVNLVKVDFVSTEYIIDLMGAPGTLIPSDISGSQFQDSNNSQLGSDAIEESVAELCLALEQINGGYENRNDIGGSSSDHSSILALTSNLADFSQAELKQNVISEEDLEGEISEHIKVNDVSKYVVPEVVDPQFAQNLHDLLLDSGALLPADLLPDQNSHKIHDKESGGWLLVAQTGKNLPNSFVAKDSSSPYENAQHHAENTEEIIRDLDLHDHTSSAISIEDQRVAEDSLVNMSGSSNGNLDKLSWSSTKTICSVINDVAEYEIPWEDLDIGERIGLGSYGEVYHADWNGTEVAVKKFLDQDLSGVSLEQFKCEVRIMSRLRHPNVVLFLGYVTQPPNLSILTEYLPRGSLYRLLHRPNSQVDEVRRLKMALDVAKGMNYLHSSHPTIVHRDLKSPNLLVDKNWVVKVSDFGMSRLKHHTFLSSKSTAGTPEWMAPEVLRNEPSNEKCDVYSFGVILWELATMRVPWSGLNPMQVVGAVGFQNRRLDIPKEVDPQVASIISSCWDK</sequence>
<evidence type="ECO:0000313" key="16">
    <source>
        <dbReference type="Proteomes" id="UP000275267"/>
    </source>
</evidence>
<dbReference type="EC" id="2.7.11.1" evidence="3"/>
<evidence type="ECO:0000256" key="1">
    <source>
        <dbReference type="ARBA" id="ARBA00004370"/>
    </source>
</evidence>
<name>A0A3L6RUM1_PANMI</name>
<dbReference type="CDD" id="cd13999">
    <property type="entry name" value="STKc_MAP3K-like"/>
    <property type="match status" value="1"/>
</dbReference>
<gene>
    <name evidence="15" type="ORF">C2845_PM11G01590</name>
</gene>
<dbReference type="Pfam" id="PF07714">
    <property type="entry name" value="PK_Tyr_Ser-Thr"/>
    <property type="match status" value="1"/>
</dbReference>
<dbReference type="InterPro" id="IPR000719">
    <property type="entry name" value="Prot_kinase_dom"/>
</dbReference>